<feature type="domain" description="NYN" evidence="1">
    <location>
        <begin position="110"/>
        <end position="155"/>
    </location>
</feature>
<evidence type="ECO:0000313" key="3">
    <source>
        <dbReference type="Proteomes" id="UP001556653"/>
    </source>
</evidence>
<dbReference type="Gene3D" id="3.40.50.1010">
    <property type="entry name" value="5'-nuclease"/>
    <property type="match status" value="1"/>
</dbReference>
<accession>A0ABV3SB82</accession>
<comment type="caution">
    <text evidence="2">The sequence shown here is derived from an EMBL/GenBank/DDBJ whole genome shotgun (WGS) entry which is preliminary data.</text>
</comment>
<proteinExistence type="predicted"/>
<dbReference type="RefSeq" id="WP_367968093.1">
    <property type="nucleotide sequence ID" value="NZ_JBAKFJ010000002.1"/>
</dbReference>
<name>A0ABV3SB82_9GAMM</name>
<sequence>MALGHLNDSQSGERVARLYRIFVYDAPPSGWKGHTPISKRALDYSQTATARWRTAFHDALRTQRKVALRLGEIPANHARWQLKSDALKRVSRSGGDATLLADDDFHLDLRQKGVDMRLGIDVASLAYKQQVNTIVLVSGDADFVPAAKLARREGIDFMLDPMWATIRPDLSEHFDGIRSVCPKPGRSE</sequence>
<evidence type="ECO:0000313" key="2">
    <source>
        <dbReference type="EMBL" id="MEX0387406.1"/>
    </source>
</evidence>
<organism evidence="2 3">
    <name type="scientific">Spiribacter onubensis</name>
    <dbReference type="NCBI Taxonomy" id="3122420"/>
    <lineage>
        <taxon>Bacteria</taxon>
        <taxon>Pseudomonadati</taxon>
        <taxon>Pseudomonadota</taxon>
        <taxon>Gammaproteobacteria</taxon>
        <taxon>Chromatiales</taxon>
        <taxon>Ectothiorhodospiraceae</taxon>
        <taxon>Spiribacter</taxon>
    </lineage>
</organism>
<dbReference type="EMBL" id="JBAKFJ010000002">
    <property type="protein sequence ID" value="MEX0387406.1"/>
    <property type="molecule type" value="Genomic_DNA"/>
</dbReference>
<gene>
    <name evidence="2" type="ORF">V6X64_10450</name>
</gene>
<dbReference type="Proteomes" id="UP001556653">
    <property type="component" value="Unassembled WGS sequence"/>
</dbReference>
<evidence type="ECO:0000259" key="1">
    <source>
        <dbReference type="Pfam" id="PF01936"/>
    </source>
</evidence>
<dbReference type="InterPro" id="IPR021139">
    <property type="entry name" value="NYN"/>
</dbReference>
<dbReference type="CDD" id="cd18722">
    <property type="entry name" value="PIN_NicB-like"/>
    <property type="match status" value="1"/>
</dbReference>
<dbReference type="Pfam" id="PF01936">
    <property type="entry name" value="NYN"/>
    <property type="match status" value="1"/>
</dbReference>
<reference evidence="2 3" key="1">
    <citation type="submission" date="2024-02" db="EMBL/GenBank/DDBJ databases">
        <title>New especies of Spiribacter isolated from saline water.</title>
        <authorList>
            <person name="Leon M.J."/>
            <person name="De La Haba R."/>
            <person name="Sanchez-Porro C."/>
            <person name="Ventosa A."/>
        </authorList>
    </citation>
    <scope>NUCLEOTIDE SEQUENCE [LARGE SCALE GENOMIC DNA]</scope>
    <source>
        <strain evidence="3">ag22IC4-227</strain>
    </source>
</reference>
<keyword evidence="3" id="KW-1185">Reference proteome</keyword>
<protein>
    <submittedName>
        <fullName evidence="2">NYN domain-containing protein</fullName>
    </submittedName>
</protein>